<dbReference type="InterPro" id="IPR058998">
    <property type="entry name" value="YycE-like_N"/>
</dbReference>
<reference evidence="3" key="3">
    <citation type="submission" date="2023-07" db="EMBL/GenBank/DDBJ databases">
        <title>The extreme plant-growth-promoting properties of Pantoea phytobeneficialis PF55 revealed by functional and genomic analysis.</title>
        <authorList>
            <person name="Nascimento F.X."/>
            <person name="Marcio R.J."/>
        </authorList>
    </citation>
    <scope>NUCLEOTIDE SEQUENCE</scope>
    <source>
        <strain evidence="3">PF55</strain>
    </source>
</reference>
<sequence length="137" mass="15892">MFAHMRIAKPVTNLERAFLMYSQGLEMKKIADFTDHDGFSGIMLGREGLAWHMEFTVCHHHPVQPLQTAEDLLILYYPDNDEWRDVCARMITAGFTVTESFNPYWEVNGRTFVDADGYRVVIQNRAWDVAMIKDTIC</sequence>
<dbReference type="AlphaFoldDB" id="A0AAP9H9D5"/>
<dbReference type="Pfam" id="PF22658">
    <property type="entry name" value="YycE-like_N"/>
    <property type="match status" value="1"/>
</dbReference>
<dbReference type="RefSeq" id="WP_208726219.1">
    <property type="nucleotide sequence ID" value="NZ_CP024637.1"/>
</dbReference>
<geneLocation type="plasmid" evidence="4">
    <name>pMSR2A</name>
</geneLocation>
<dbReference type="Gene3D" id="3.10.180.10">
    <property type="entry name" value="2,3-Dihydroxybiphenyl 1,2-Dioxygenase, domain 1"/>
    <property type="match status" value="1"/>
</dbReference>
<dbReference type="Proteomes" id="UP001171299">
    <property type="component" value="Unassembled WGS sequence"/>
</dbReference>
<geneLocation type="plasmid" evidence="5">
    <name>pmsr2a</name>
</geneLocation>
<dbReference type="EMBL" id="CP024637">
    <property type="protein sequence ID" value="QGR08944.1"/>
    <property type="molecule type" value="Genomic_DNA"/>
</dbReference>
<protein>
    <submittedName>
        <fullName evidence="4">Prolyl endopeptidase</fullName>
    </submittedName>
    <submittedName>
        <fullName evidence="3">VOC family protein</fullName>
    </submittedName>
</protein>
<dbReference type="Proteomes" id="UP000424872">
    <property type="component" value="Plasmid pMSR2A"/>
</dbReference>
<proteinExistence type="predicted"/>
<feature type="domain" description="YycE-like C-terminal" evidence="2">
    <location>
        <begin position="71"/>
        <end position="124"/>
    </location>
</feature>
<name>A0AAP9H9D5_9GAMM</name>
<accession>A0AAP9H9D5</accession>
<evidence type="ECO:0000313" key="6">
    <source>
        <dbReference type="Proteomes" id="UP001171299"/>
    </source>
</evidence>
<feature type="domain" description="YycE-like N-terminal" evidence="1">
    <location>
        <begin position="5"/>
        <end position="56"/>
    </location>
</feature>
<dbReference type="EMBL" id="JAUOOM010000030">
    <property type="protein sequence ID" value="MDO6409403.1"/>
    <property type="molecule type" value="Genomic_DNA"/>
</dbReference>
<evidence type="ECO:0000313" key="3">
    <source>
        <dbReference type="EMBL" id="MDO6409403.1"/>
    </source>
</evidence>
<reference evidence="4" key="2">
    <citation type="journal article" date="2020" name="Environ. Microbiol.">
        <title>The extreme plant-growth-promoting properties of Pantoea phytobeneficialis MSR2 revealed by functional and genomic analysis.</title>
        <authorList>
            <person name="Nascimento F.X."/>
            <person name="Hernandez A.G."/>
            <person name="Glick B.R."/>
            <person name="Rossi M.J."/>
        </authorList>
    </citation>
    <scope>NUCLEOTIDE SEQUENCE</scope>
    <source>
        <strain evidence="4">MSR2</strain>
    </source>
</reference>
<keyword evidence="4" id="KW-0614">Plasmid</keyword>
<evidence type="ECO:0000313" key="4">
    <source>
        <dbReference type="EMBL" id="QGR08944.1"/>
    </source>
</evidence>
<organism evidence="4 5">
    <name type="scientific">Pantoea phytobeneficialis</name>
    <dbReference type="NCBI Taxonomy" id="2052056"/>
    <lineage>
        <taxon>Bacteria</taxon>
        <taxon>Pseudomonadati</taxon>
        <taxon>Pseudomonadota</taxon>
        <taxon>Gammaproteobacteria</taxon>
        <taxon>Enterobacterales</taxon>
        <taxon>Erwiniaceae</taxon>
        <taxon>Pantoea</taxon>
    </lineage>
</organism>
<keyword evidence="6" id="KW-1185">Reference proteome</keyword>
<dbReference type="InterPro" id="IPR029068">
    <property type="entry name" value="Glyas_Bleomycin-R_OHBP_Dase"/>
</dbReference>
<dbReference type="KEGG" id="ppho:CTZ24_20985"/>
<evidence type="ECO:0000259" key="2">
    <source>
        <dbReference type="Pfam" id="PF22659"/>
    </source>
</evidence>
<dbReference type="InterPro" id="IPR058997">
    <property type="entry name" value="YycE-like_C"/>
</dbReference>
<gene>
    <name evidence="4" type="ORF">CTZ24_20985</name>
    <name evidence="3" type="ORF">Q3404_22790</name>
</gene>
<evidence type="ECO:0000313" key="5">
    <source>
        <dbReference type="Proteomes" id="UP000424872"/>
    </source>
</evidence>
<evidence type="ECO:0000259" key="1">
    <source>
        <dbReference type="Pfam" id="PF22658"/>
    </source>
</evidence>
<dbReference type="Pfam" id="PF22659">
    <property type="entry name" value="YycE-like_C"/>
    <property type="match status" value="1"/>
</dbReference>
<dbReference type="SUPFAM" id="SSF54593">
    <property type="entry name" value="Glyoxalase/Bleomycin resistance protein/Dihydroxybiphenyl dioxygenase"/>
    <property type="match status" value="1"/>
</dbReference>
<reference evidence="5" key="1">
    <citation type="submission" date="2017-11" db="EMBL/GenBank/DDBJ databases">
        <title>Genome sequence of Pantoea sp. MSR2.</title>
        <authorList>
            <person name="Nascimento F.X."/>
        </authorList>
    </citation>
    <scope>NUCLEOTIDE SEQUENCE [LARGE SCALE GENOMIC DNA]</scope>
    <source>
        <strain evidence="5">MSR2</strain>
        <plasmid evidence="5">pmsr2a</plasmid>
    </source>
</reference>